<feature type="region of interest" description="Disordered" evidence="5">
    <location>
        <begin position="1"/>
        <end position="60"/>
    </location>
</feature>
<keyword evidence="3" id="KW-0378">Hydrolase</keyword>
<feature type="compositionally biased region" description="Low complexity" evidence="5">
    <location>
        <begin position="134"/>
        <end position="147"/>
    </location>
</feature>
<feature type="region of interest" description="Disordered" evidence="5">
    <location>
        <begin position="116"/>
        <end position="200"/>
    </location>
</feature>
<feature type="region of interest" description="Disordered" evidence="5">
    <location>
        <begin position="563"/>
        <end position="590"/>
    </location>
</feature>
<protein>
    <recommendedName>
        <fullName evidence="6">Ubiquitin-like protease family profile domain-containing protein</fullName>
    </recommendedName>
</protein>
<dbReference type="InterPro" id="IPR038765">
    <property type="entry name" value="Papain-like_cys_pep_sf"/>
</dbReference>
<accession>A0ABP0AU15</accession>
<evidence type="ECO:0000259" key="6">
    <source>
        <dbReference type="PROSITE" id="PS50600"/>
    </source>
</evidence>
<reference evidence="7 8" key="1">
    <citation type="submission" date="2024-01" db="EMBL/GenBank/DDBJ databases">
        <authorList>
            <person name="Allen C."/>
            <person name="Tagirdzhanova G."/>
        </authorList>
    </citation>
    <scope>NUCLEOTIDE SEQUENCE [LARGE SCALE GENOMIC DNA]</scope>
</reference>
<feature type="compositionally biased region" description="Low complexity" evidence="5">
    <location>
        <begin position="9"/>
        <end position="27"/>
    </location>
</feature>
<feature type="compositionally biased region" description="Polar residues" evidence="5">
    <location>
        <begin position="41"/>
        <end position="60"/>
    </location>
</feature>
<dbReference type="EMBL" id="CAWUHC010000005">
    <property type="protein sequence ID" value="CAK7210746.1"/>
    <property type="molecule type" value="Genomic_DNA"/>
</dbReference>
<comment type="similarity">
    <text evidence="1">Belongs to the peptidase C48 family.</text>
</comment>
<feature type="compositionally biased region" description="Low complexity" evidence="5">
    <location>
        <begin position="369"/>
        <end position="387"/>
    </location>
</feature>
<evidence type="ECO:0000256" key="2">
    <source>
        <dbReference type="ARBA" id="ARBA00022670"/>
    </source>
</evidence>
<feature type="compositionally biased region" description="Basic and acidic residues" evidence="5">
    <location>
        <begin position="116"/>
        <end position="133"/>
    </location>
</feature>
<feature type="compositionally biased region" description="Basic and acidic residues" evidence="5">
    <location>
        <begin position="307"/>
        <end position="322"/>
    </location>
</feature>
<dbReference type="Proteomes" id="UP001642406">
    <property type="component" value="Unassembled WGS sequence"/>
</dbReference>
<dbReference type="PANTHER" id="PTHR46468:SF1">
    <property type="entry name" value="SENTRIN-SPECIFIC PROTEASE 8"/>
    <property type="match status" value="1"/>
</dbReference>
<dbReference type="InterPro" id="IPR044613">
    <property type="entry name" value="Nep1/2-like"/>
</dbReference>
<feature type="region of interest" description="Disordered" evidence="5">
    <location>
        <begin position="354"/>
        <end position="387"/>
    </location>
</feature>
<evidence type="ECO:0000313" key="7">
    <source>
        <dbReference type="EMBL" id="CAK7210746.1"/>
    </source>
</evidence>
<feature type="domain" description="Ubiquitin-like protease family profile" evidence="6">
    <location>
        <begin position="616"/>
        <end position="777"/>
    </location>
</feature>
<feature type="compositionally biased region" description="Basic residues" evidence="5">
    <location>
        <begin position="281"/>
        <end position="293"/>
    </location>
</feature>
<keyword evidence="2" id="KW-0645">Protease</keyword>
<feature type="region of interest" description="Disordered" evidence="5">
    <location>
        <begin position="229"/>
        <end position="322"/>
    </location>
</feature>
<evidence type="ECO:0000256" key="4">
    <source>
        <dbReference type="ARBA" id="ARBA00022807"/>
    </source>
</evidence>
<gene>
    <name evidence="7" type="ORF">SBRCBS47491_000883</name>
</gene>
<dbReference type="PANTHER" id="PTHR46468">
    <property type="entry name" value="SENTRIN-SPECIFIC PROTEASE 8"/>
    <property type="match status" value="1"/>
</dbReference>
<keyword evidence="4" id="KW-0788">Thiol protease</keyword>
<proteinExistence type="inferred from homology"/>
<comment type="caution">
    <text evidence="7">The sequence shown here is derived from an EMBL/GenBank/DDBJ whole genome shotgun (WGS) entry which is preliminary data.</text>
</comment>
<feature type="region of interest" description="Disordered" evidence="5">
    <location>
        <begin position="822"/>
        <end position="841"/>
    </location>
</feature>
<evidence type="ECO:0000256" key="5">
    <source>
        <dbReference type="SAM" id="MobiDB-lite"/>
    </source>
</evidence>
<dbReference type="Gene3D" id="3.40.395.10">
    <property type="entry name" value="Adenoviral Proteinase, Chain A"/>
    <property type="match status" value="1"/>
</dbReference>
<keyword evidence="8" id="KW-1185">Reference proteome</keyword>
<sequence>MGLPSHPSLPARPNLPARTPLPARPALSAHPFLPTRPSFPSFPTQKSKVATPTQPETQVSVTVKMDVDAGSEPEEGEIVESIENAMHEIVLKKELDRESTPDLDLDHDMLHVSRVDDTKNDTKNDNIDIDNNKTDNATTTDVSNNRSPSPPRVPLYDPRNVDPRDMPAAIPDFWKHMTAPPSRKDMAYTPSPTRPLAPPLSSSELPFFKKRLHFNKLPADELALLAEKRRAAAPPPNKLESRRRLTASPAEEKAAMARLKPLKHSNTPMPRKEATTSTAINKHRGVKTGVKTKFKAEVCHRPKKHRMAESDDSDKHDKKAVSDKKIDNKDNTMFKFNRDKDKADDPMVAVLFGQKPKASVSSKKRTDKANVNNNANSDASTVDNTPTVPLLDSPDLLPLSPLFSPISSLCSSRAASPAPDVYELFENDTRYPMHLDEDMVMPPRKFKTHPLFAEDEDNTKKDVPLMTTAKRSVIMSSSSSSQQAVDSASCMVRHPHRLDKCAFFGDDHLLVHLRAPHPKKPGAYAPRKPFPLGTPRGTVSTEHCPWAQPLDRAFEDGMVAVGTRKSTRETSSNKRGRARAHRKTKTRSEEEKEIVCQTELTLFQNAGKTYLSYHAVSVTYEDVRVLRNGWLTDNNITFWEEYLEREVLPKYPQARIALLRASFTMIVMADNNVEQARKALPDFRSTTHIFLPISDATDLSRSESGTHWSLLLVSIIDGVAFHYDSMGTSNLREARNVTARMAVILGRPLRFRHIDDTPQQDNGVDCGVFVCVLMRFLLVKRLLNAHAREKVSMSLGGKMIDAQGGRKEMLRIIENLRREGQRRRSESPFVSERKSDVPRIE</sequence>
<evidence type="ECO:0000256" key="1">
    <source>
        <dbReference type="ARBA" id="ARBA00005234"/>
    </source>
</evidence>
<dbReference type="InterPro" id="IPR003653">
    <property type="entry name" value="Peptidase_C48_C"/>
</dbReference>
<evidence type="ECO:0000256" key="3">
    <source>
        <dbReference type="ARBA" id="ARBA00022801"/>
    </source>
</evidence>
<feature type="compositionally biased region" description="Basic residues" evidence="5">
    <location>
        <begin position="574"/>
        <end position="585"/>
    </location>
</feature>
<dbReference type="Pfam" id="PF02902">
    <property type="entry name" value="Peptidase_C48"/>
    <property type="match status" value="1"/>
</dbReference>
<dbReference type="PROSITE" id="PS50600">
    <property type="entry name" value="ULP_PROTEASE"/>
    <property type="match status" value="1"/>
</dbReference>
<evidence type="ECO:0000313" key="8">
    <source>
        <dbReference type="Proteomes" id="UP001642406"/>
    </source>
</evidence>
<dbReference type="SUPFAM" id="SSF54001">
    <property type="entry name" value="Cysteine proteinases"/>
    <property type="match status" value="1"/>
</dbReference>
<organism evidence="7 8">
    <name type="scientific">Sporothrix bragantina</name>
    <dbReference type="NCBI Taxonomy" id="671064"/>
    <lineage>
        <taxon>Eukaryota</taxon>
        <taxon>Fungi</taxon>
        <taxon>Dikarya</taxon>
        <taxon>Ascomycota</taxon>
        <taxon>Pezizomycotina</taxon>
        <taxon>Sordariomycetes</taxon>
        <taxon>Sordariomycetidae</taxon>
        <taxon>Ophiostomatales</taxon>
        <taxon>Ophiostomataceae</taxon>
        <taxon>Sporothrix</taxon>
    </lineage>
</organism>
<name>A0ABP0AU15_9PEZI</name>